<protein>
    <submittedName>
        <fullName evidence="3">PpGpp synthetase/RelA/SpoT-type nucleotidyltransferase</fullName>
    </submittedName>
</protein>
<dbReference type="InterPro" id="IPR043519">
    <property type="entry name" value="NT_sf"/>
</dbReference>
<dbReference type="RefSeq" id="WP_166667519.1">
    <property type="nucleotide sequence ID" value="NZ_SODD01000004.1"/>
</dbReference>
<evidence type="ECO:0000259" key="2">
    <source>
        <dbReference type="SMART" id="SM00954"/>
    </source>
</evidence>
<dbReference type="UniPathway" id="UPA00908">
    <property type="reaction ID" value="UER00884"/>
</dbReference>
<proteinExistence type="predicted"/>
<accession>A0A4R8A5E3</accession>
<comment type="pathway">
    <text evidence="1">Purine metabolism; ppGpp biosynthesis; ppGpp from GTP: step 1/2.</text>
</comment>
<dbReference type="PANTHER" id="PTHR41773:SF1">
    <property type="entry name" value="RELA_SPOT DOMAIN-CONTAINING PROTEIN"/>
    <property type="match status" value="1"/>
</dbReference>
<dbReference type="SUPFAM" id="SSF81301">
    <property type="entry name" value="Nucleotidyltransferase"/>
    <property type="match status" value="1"/>
</dbReference>
<dbReference type="GO" id="GO:0015970">
    <property type="term" value="P:guanosine tetraphosphate biosynthetic process"/>
    <property type="evidence" value="ECO:0007669"/>
    <property type="project" value="UniProtKB-UniPathway"/>
</dbReference>
<dbReference type="Gene3D" id="3.30.460.10">
    <property type="entry name" value="Beta Polymerase, domain 2"/>
    <property type="match status" value="1"/>
</dbReference>
<dbReference type="PANTHER" id="PTHR41773">
    <property type="entry name" value="GTP PYROPHOSPHATASE-RELATED"/>
    <property type="match status" value="1"/>
</dbReference>
<organism evidence="3 4">
    <name type="scientific">Breznakia blatticola</name>
    <dbReference type="NCBI Taxonomy" id="1754012"/>
    <lineage>
        <taxon>Bacteria</taxon>
        <taxon>Bacillati</taxon>
        <taxon>Bacillota</taxon>
        <taxon>Erysipelotrichia</taxon>
        <taxon>Erysipelotrichales</taxon>
        <taxon>Erysipelotrichaceae</taxon>
        <taxon>Breznakia</taxon>
    </lineage>
</organism>
<dbReference type="Proteomes" id="UP000294743">
    <property type="component" value="Unassembled WGS sequence"/>
</dbReference>
<dbReference type="SMART" id="SM00954">
    <property type="entry name" value="RelA_SpoT"/>
    <property type="match status" value="1"/>
</dbReference>
<dbReference type="GO" id="GO:0016740">
    <property type="term" value="F:transferase activity"/>
    <property type="evidence" value="ECO:0007669"/>
    <property type="project" value="UniProtKB-KW"/>
</dbReference>
<sequence>MKLEMFDIIDRSINLFQENQEEYLIITREIKYTLLNMLDSEIHTGITTRIKTEMSLREKIIRNRYYLTFDSPRAIIDNMHDLIGLKIDVRFIEDEFKAYKQLKEFFNVQLEDGYYINDHHKNLALDMGSFQPQTQKNGYTIYRIDGYFLNGTHKVRFELQIKSLVNSFWSDIEHKLVYKNHTFRVADGMIKDMLSSIKANLVIIDRQLQIIYDSFDGENQITSSFNSRFSFEELISKAINDLCLQKLQTSIGFGVDIRGTSAILGHYIFEKDLMDYSNKDQILSLLGIFKRIQDDDMDFENALVVHPPKRAKDAFSKAISNFFIEVMNKDFEWYVFFKILFAVEPGNNDQDFALFVKVFHDSIIEKDCYEQRFKSCSQSDATLVIRDLELMLAQALIQVETIQIVHNERIKKIQETYNNFLNSVDKRIINYIDFEVNKENYQKELSDSVAQLF</sequence>
<feature type="domain" description="RelA/SpoT" evidence="2">
    <location>
        <begin position="48"/>
        <end position="184"/>
    </location>
</feature>
<evidence type="ECO:0000313" key="4">
    <source>
        <dbReference type="Proteomes" id="UP000294743"/>
    </source>
</evidence>
<reference evidence="3 4" key="1">
    <citation type="submission" date="2019-03" db="EMBL/GenBank/DDBJ databases">
        <title>Genomic Encyclopedia of Type Strains, Phase IV (KMG-IV): sequencing the most valuable type-strain genomes for metagenomic binning, comparative biology and taxonomic classification.</title>
        <authorList>
            <person name="Goeker M."/>
        </authorList>
    </citation>
    <scope>NUCLEOTIDE SEQUENCE [LARGE SCALE GENOMIC DNA]</scope>
    <source>
        <strain evidence="3 4">DSM 28867</strain>
    </source>
</reference>
<keyword evidence="4" id="KW-1185">Reference proteome</keyword>
<keyword evidence="3" id="KW-0808">Transferase</keyword>
<evidence type="ECO:0000256" key="1">
    <source>
        <dbReference type="ARBA" id="ARBA00004976"/>
    </source>
</evidence>
<comment type="caution">
    <text evidence="3">The sequence shown here is derived from an EMBL/GenBank/DDBJ whole genome shotgun (WGS) entry which is preliminary data.</text>
</comment>
<evidence type="ECO:0000313" key="3">
    <source>
        <dbReference type="EMBL" id="TDW25568.1"/>
    </source>
</evidence>
<dbReference type="Pfam" id="PF04607">
    <property type="entry name" value="RelA_SpoT"/>
    <property type="match status" value="1"/>
</dbReference>
<dbReference type="InterPro" id="IPR007685">
    <property type="entry name" value="RelA_SpoT"/>
</dbReference>
<dbReference type="EMBL" id="SODD01000004">
    <property type="protein sequence ID" value="TDW25568.1"/>
    <property type="molecule type" value="Genomic_DNA"/>
</dbReference>
<name>A0A4R8A5E3_9FIRM</name>
<dbReference type="AlphaFoldDB" id="A0A4R8A5E3"/>
<gene>
    <name evidence="3" type="ORF">EDD63_10498</name>
</gene>